<sequence length="448" mass="47940">MEPETLALLMFGTLLITLFLGHPLAFSLGILATVFGLIGTGGEIDLLFAMFASKTYGVMEEYVLVAVPLFIFMAQMLDASGIAEKLFKTMHIILGPIRGGLALAVILVCTIFAASAGVVGATEVAVGLLAVPALLRRGYDIPLTAGSICAGGTLGIIIPPSIMLVVYGSLAQVSVGHLFTSAMFPGLLLAGLYMTYITIRCAIKPEMGPPLPKEERIYSLTDKLKMILVSLVPPLALIVMVMGSIIAAVATPTEAAGIGCLGAFLLAIIYRKLTWGAVKDAAIATLKTNSMVMTLFLGGNAFQSIFMYLGGSDAISNILLGLEVHSYVILFIMMGCVFFLGMFIDWLGILLIVVPIFTPIALELEFHPVWFATLICVNLQMAFLTPPFGYSLFYLKGIAPSEMSIVHIYRGVVPFIALQWVGLIICILWPEFVLWLPKAIFGAEAIGG</sequence>
<gene>
    <name evidence="9" type="ORF">X474_09380</name>
</gene>
<feature type="transmembrane region" description="Helical" evidence="7">
    <location>
        <begin position="329"/>
        <end position="357"/>
    </location>
</feature>
<accession>A0A0D2JEV8</accession>
<comment type="caution">
    <text evidence="9">The sequence shown here is derived from an EMBL/GenBank/DDBJ whole genome shotgun (WGS) entry which is preliminary data.</text>
</comment>
<organism evidence="9 10">
    <name type="scientific">Dethiosulfatarculus sandiegensis</name>
    <dbReference type="NCBI Taxonomy" id="1429043"/>
    <lineage>
        <taxon>Bacteria</taxon>
        <taxon>Pseudomonadati</taxon>
        <taxon>Thermodesulfobacteriota</taxon>
        <taxon>Desulfarculia</taxon>
        <taxon>Desulfarculales</taxon>
        <taxon>Desulfarculaceae</taxon>
        <taxon>Dethiosulfatarculus</taxon>
    </lineage>
</organism>
<protein>
    <submittedName>
        <fullName evidence="9">C4-dicarboxylate ABC transporter</fullName>
    </submittedName>
</protein>
<dbReference type="OrthoDB" id="9785600at2"/>
<evidence type="ECO:0000256" key="3">
    <source>
        <dbReference type="ARBA" id="ARBA00022519"/>
    </source>
</evidence>
<name>A0A0D2JEV8_9BACT</name>
<keyword evidence="4 7" id="KW-0812">Transmembrane</keyword>
<keyword evidence="2" id="KW-1003">Cell membrane</keyword>
<reference evidence="9 10" key="1">
    <citation type="submission" date="2013-11" db="EMBL/GenBank/DDBJ databases">
        <title>Metagenomic analysis of a methanogenic consortium involved in long chain n-alkane degradation.</title>
        <authorList>
            <person name="Davidova I.A."/>
            <person name="Callaghan A.V."/>
            <person name="Wawrik B."/>
            <person name="Pruitt S."/>
            <person name="Marks C."/>
            <person name="Duncan K.E."/>
            <person name="Suflita J.M."/>
        </authorList>
    </citation>
    <scope>NUCLEOTIDE SEQUENCE [LARGE SCALE GENOMIC DNA]</scope>
    <source>
        <strain evidence="9 10">SPR</strain>
    </source>
</reference>
<feature type="transmembrane region" description="Helical" evidence="7">
    <location>
        <begin position="255"/>
        <end position="270"/>
    </location>
</feature>
<evidence type="ECO:0000256" key="7">
    <source>
        <dbReference type="SAM" id="Phobius"/>
    </source>
</evidence>
<dbReference type="STRING" id="1429043.X474_09380"/>
<dbReference type="Proteomes" id="UP000032233">
    <property type="component" value="Unassembled WGS sequence"/>
</dbReference>
<dbReference type="GO" id="GO:0005886">
    <property type="term" value="C:plasma membrane"/>
    <property type="evidence" value="ECO:0007669"/>
    <property type="project" value="UniProtKB-SubCell"/>
</dbReference>
<dbReference type="AlphaFoldDB" id="A0A0D2JEV8"/>
<feature type="domain" description="TRAP C4-dicarboxylate transport system permease DctM subunit" evidence="8">
    <location>
        <begin position="11"/>
        <end position="431"/>
    </location>
</feature>
<evidence type="ECO:0000256" key="2">
    <source>
        <dbReference type="ARBA" id="ARBA00022475"/>
    </source>
</evidence>
<evidence type="ECO:0000256" key="6">
    <source>
        <dbReference type="ARBA" id="ARBA00023136"/>
    </source>
</evidence>
<feature type="transmembrane region" description="Helical" evidence="7">
    <location>
        <begin position="103"/>
        <end position="131"/>
    </location>
</feature>
<feature type="transmembrane region" description="Helical" evidence="7">
    <location>
        <begin position="182"/>
        <end position="203"/>
    </location>
</feature>
<dbReference type="RefSeq" id="WP_044348104.1">
    <property type="nucleotide sequence ID" value="NZ_AZAC01000011.1"/>
</dbReference>
<feature type="transmembrane region" description="Helical" evidence="7">
    <location>
        <begin position="291"/>
        <end position="309"/>
    </location>
</feature>
<keyword evidence="3" id="KW-0997">Cell inner membrane</keyword>
<dbReference type="EMBL" id="AZAC01000011">
    <property type="protein sequence ID" value="KIX14206.1"/>
    <property type="molecule type" value="Genomic_DNA"/>
</dbReference>
<dbReference type="InParanoid" id="A0A0D2JEV8"/>
<comment type="subcellular location">
    <subcellularLocation>
        <location evidence="1">Cell inner membrane</location>
        <topology evidence="1">Multi-pass membrane protein</topology>
    </subcellularLocation>
</comment>
<keyword evidence="5 7" id="KW-1133">Transmembrane helix</keyword>
<feature type="transmembrane region" description="Helical" evidence="7">
    <location>
        <begin position="143"/>
        <end position="170"/>
    </location>
</feature>
<dbReference type="Pfam" id="PF06808">
    <property type="entry name" value="DctM"/>
    <property type="match status" value="1"/>
</dbReference>
<keyword evidence="6 7" id="KW-0472">Membrane</keyword>
<evidence type="ECO:0000256" key="1">
    <source>
        <dbReference type="ARBA" id="ARBA00004429"/>
    </source>
</evidence>
<feature type="transmembrane region" description="Helical" evidence="7">
    <location>
        <begin position="31"/>
        <end position="51"/>
    </location>
</feature>
<dbReference type="NCBIfam" id="TIGR00786">
    <property type="entry name" value="dctM"/>
    <property type="match status" value="1"/>
</dbReference>
<dbReference type="InterPro" id="IPR004681">
    <property type="entry name" value="TRAP_DctM"/>
</dbReference>
<evidence type="ECO:0000256" key="5">
    <source>
        <dbReference type="ARBA" id="ARBA00022989"/>
    </source>
</evidence>
<proteinExistence type="predicted"/>
<dbReference type="PIRSF" id="PIRSF006066">
    <property type="entry name" value="HI0050"/>
    <property type="match status" value="1"/>
</dbReference>
<dbReference type="PANTHER" id="PTHR33362">
    <property type="entry name" value="SIALIC ACID TRAP TRANSPORTER PERMEASE PROTEIN SIAT-RELATED"/>
    <property type="match status" value="1"/>
</dbReference>
<feature type="transmembrane region" description="Helical" evidence="7">
    <location>
        <begin position="408"/>
        <end position="429"/>
    </location>
</feature>
<evidence type="ECO:0000313" key="10">
    <source>
        <dbReference type="Proteomes" id="UP000032233"/>
    </source>
</evidence>
<evidence type="ECO:0000256" key="4">
    <source>
        <dbReference type="ARBA" id="ARBA00022692"/>
    </source>
</evidence>
<feature type="transmembrane region" description="Helical" evidence="7">
    <location>
        <begin position="63"/>
        <end position="83"/>
    </location>
</feature>
<dbReference type="GO" id="GO:0022857">
    <property type="term" value="F:transmembrane transporter activity"/>
    <property type="evidence" value="ECO:0007669"/>
    <property type="project" value="TreeGrafter"/>
</dbReference>
<feature type="transmembrane region" description="Helical" evidence="7">
    <location>
        <begin position="369"/>
        <end position="388"/>
    </location>
</feature>
<dbReference type="PANTHER" id="PTHR33362:SF7">
    <property type="entry name" value="SLL1103 PROTEIN"/>
    <property type="match status" value="1"/>
</dbReference>
<keyword evidence="10" id="KW-1185">Reference proteome</keyword>
<evidence type="ECO:0000259" key="8">
    <source>
        <dbReference type="Pfam" id="PF06808"/>
    </source>
</evidence>
<dbReference type="InterPro" id="IPR010656">
    <property type="entry name" value="DctM"/>
</dbReference>
<dbReference type="PATRIC" id="fig|1429043.3.peg.1984"/>
<feature type="transmembrane region" description="Helical" evidence="7">
    <location>
        <begin position="224"/>
        <end position="249"/>
    </location>
</feature>
<evidence type="ECO:0000313" key="9">
    <source>
        <dbReference type="EMBL" id="KIX14206.1"/>
    </source>
</evidence>